<accession>L0RUJ1</accession>
<dbReference type="InterPro" id="IPR001667">
    <property type="entry name" value="DDH_dom"/>
</dbReference>
<dbReference type="HOGENOM" id="CLU_039720_1_0_14"/>
<dbReference type="Gene3D" id="3.10.310.30">
    <property type="match status" value="1"/>
</dbReference>
<organism evidence="3 4">
    <name type="scientific">Mycoplasmopsis cynos (strain C142)</name>
    <name type="common">Mycoplasma cynos</name>
    <dbReference type="NCBI Taxonomy" id="1246955"/>
    <lineage>
        <taxon>Bacteria</taxon>
        <taxon>Bacillati</taxon>
        <taxon>Mycoplasmatota</taxon>
        <taxon>Mycoplasmoidales</taxon>
        <taxon>Metamycoplasmataceae</taxon>
        <taxon>Mycoplasmopsis</taxon>
    </lineage>
</organism>
<dbReference type="eggNOG" id="COG0618">
    <property type="taxonomic scope" value="Bacteria"/>
</dbReference>
<dbReference type="Pfam" id="PF02272">
    <property type="entry name" value="DHHA1"/>
    <property type="match status" value="1"/>
</dbReference>
<proteinExistence type="predicted"/>
<sequence>MTKLINKYQNTLSIIKKGNKMMQIGDSKVAIDAIQKYQNIIIFHHIRPDGDCLGSQFGLAELIKTNFPDKTVYTVGNNQNVYNFMNYTFDDPNTINYENSLGIVVDASSGDRIQNSEILYQNKTTAKLRIDHHPNDADIMYEYNYIDEKFVAAAEMVAQIAYDAKWKITQKAAGHIYLGIFTDSGGFMRPDTSRRTHILVAYLLESGFDPQKIIKELNKRSLNDIKITGYILSNFIKEQNVLYFIANKEFMQKFNLNVLQASDYVNVLANIEDNHCWALFVEQEDNTIRARIRSNGPSMIPVAKYFNGGGHDDRGGCILKFKNEIKDVIEKLNQAIITWKYEKGEL</sequence>
<dbReference type="PANTHER" id="PTHR47618">
    <property type="entry name" value="BIFUNCTIONAL OLIGORIBONUCLEASE AND PAP PHOSPHATASE NRNA"/>
    <property type="match status" value="1"/>
</dbReference>
<dbReference type="EMBL" id="HF559394">
    <property type="protein sequence ID" value="CCP24098.1"/>
    <property type="molecule type" value="Genomic_DNA"/>
</dbReference>
<dbReference type="SUPFAM" id="SSF64182">
    <property type="entry name" value="DHH phosphoesterases"/>
    <property type="match status" value="1"/>
</dbReference>
<dbReference type="Proteomes" id="UP000010466">
    <property type="component" value="Chromosome"/>
</dbReference>
<reference evidence="4" key="1">
    <citation type="journal article" date="2013" name="Genome Announc.">
        <title>Complete genome sequence of Mycoplasma cynos strain C142.</title>
        <authorList>
            <person name="Walker C.A."/>
            <person name="Mannering S.A."/>
            <person name="Shields S."/>
            <person name="Blake D.P."/>
            <person name="Brownlie J."/>
        </authorList>
    </citation>
    <scope>NUCLEOTIDE SEQUENCE [LARGE SCALE GENOMIC DNA]</scope>
    <source>
        <strain evidence="4">C142</strain>
    </source>
</reference>
<dbReference type="KEGG" id="mcy:MCYN_0366"/>
<dbReference type="PATRIC" id="fig|1246955.3.peg.334"/>
<dbReference type="Gene3D" id="3.90.1640.10">
    <property type="entry name" value="inorganic pyrophosphatase (n-terminal core)"/>
    <property type="match status" value="1"/>
</dbReference>
<evidence type="ECO:0000313" key="3">
    <source>
        <dbReference type="EMBL" id="CCP24098.1"/>
    </source>
</evidence>
<name>L0RUJ1_MYCC1</name>
<dbReference type="STRING" id="1246955.MCYN_0366"/>
<evidence type="ECO:0000259" key="1">
    <source>
        <dbReference type="Pfam" id="PF01368"/>
    </source>
</evidence>
<evidence type="ECO:0000313" key="4">
    <source>
        <dbReference type="Proteomes" id="UP000010466"/>
    </source>
</evidence>
<dbReference type="AlphaFoldDB" id="L0RUJ1"/>
<dbReference type="Pfam" id="PF01368">
    <property type="entry name" value="DHH"/>
    <property type="match status" value="1"/>
</dbReference>
<feature type="domain" description="DHHA1" evidence="2">
    <location>
        <begin position="253"/>
        <end position="336"/>
    </location>
</feature>
<protein>
    <submittedName>
        <fullName evidence="3">DHHA1 domain protein</fullName>
    </submittedName>
</protein>
<dbReference type="PANTHER" id="PTHR47618:SF1">
    <property type="entry name" value="BIFUNCTIONAL OLIGORIBONUCLEASE AND PAP PHOSPHATASE NRNA"/>
    <property type="match status" value="1"/>
</dbReference>
<evidence type="ECO:0000259" key="2">
    <source>
        <dbReference type="Pfam" id="PF02272"/>
    </source>
</evidence>
<dbReference type="InterPro" id="IPR051319">
    <property type="entry name" value="Oligoribo/pAp-PDE_c-di-AMP_PDE"/>
</dbReference>
<feature type="domain" description="DDH" evidence="1">
    <location>
        <begin position="39"/>
        <end position="180"/>
    </location>
</feature>
<gene>
    <name evidence="3" type="primary">MCYN0366</name>
    <name evidence="3" type="ordered locus">MCYN_0366</name>
</gene>
<dbReference type="GO" id="GO:0003676">
    <property type="term" value="F:nucleic acid binding"/>
    <property type="evidence" value="ECO:0007669"/>
    <property type="project" value="InterPro"/>
</dbReference>
<keyword evidence="4" id="KW-1185">Reference proteome</keyword>
<dbReference type="InterPro" id="IPR038763">
    <property type="entry name" value="DHH_sf"/>
</dbReference>
<dbReference type="InterPro" id="IPR003156">
    <property type="entry name" value="DHHA1_dom"/>
</dbReference>